<evidence type="ECO:0000313" key="1">
    <source>
        <dbReference type="EMBL" id="KAL3961984.1"/>
    </source>
</evidence>
<keyword evidence="2" id="KW-1185">Reference proteome</keyword>
<protein>
    <submittedName>
        <fullName evidence="1">Uncharacterized protein</fullName>
    </submittedName>
</protein>
<comment type="caution">
    <text evidence="1">The sequence shown here is derived from an EMBL/GenBank/DDBJ whole genome shotgun (WGS) entry which is preliminary data.</text>
</comment>
<name>A0ACC4E029_PURLI</name>
<proteinExistence type="predicted"/>
<dbReference type="EMBL" id="JBGNUJ010000003">
    <property type="protein sequence ID" value="KAL3961984.1"/>
    <property type="molecule type" value="Genomic_DNA"/>
</dbReference>
<evidence type="ECO:0000313" key="2">
    <source>
        <dbReference type="Proteomes" id="UP001638806"/>
    </source>
</evidence>
<dbReference type="Proteomes" id="UP001638806">
    <property type="component" value="Unassembled WGS sequence"/>
</dbReference>
<organism evidence="1 2">
    <name type="scientific">Purpureocillium lilacinum</name>
    <name type="common">Paecilomyces lilacinus</name>
    <dbReference type="NCBI Taxonomy" id="33203"/>
    <lineage>
        <taxon>Eukaryota</taxon>
        <taxon>Fungi</taxon>
        <taxon>Dikarya</taxon>
        <taxon>Ascomycota</taxon>
        <taxon>Pezizomycotina</taxon>
        <taxon>Sordariomycetes</taxon>
        <taxon>Hypocreomycetidae</taxon>
        <taxon>Hypocreales</taxon>
        <taxon>Ophiocordycipitaceae</taxon>
        <taxon>Purpureocillium</taxon>
    </lineage>
</organism>
<accession>A0ACC4E029</accession>
<gene>
    <name evidence="1" type="ORF">ACCO45_003507</name>
</gene>
<reference evidence="1" key="1">
    <citation type="submission" date="2024-12" db="EMBL/GenBank/DDBJ databases">
        <title>Comparative genomics and development of molecular markers within Purpureocillium lilacinum and among Purpureocillium species.</title>
        <authorList>
            <person name="Yeh Z.-Y."/>
            <person name="Ni N.-T."/>
            <person name="Lo P.-H."/>
            <person name="Mushyakhwo K."/>
            <person name="Lin C.-F."/>
            <person name="Nai Y.-S."/>
        </authorList>
    </citation>
    <scope>NUCLEOTIDE SEQUENCE</scope>
    <source>
        <strain evidence="1">NCHU-NPUST-175</strain>
    </source>
</reference>
<sequence>MTPPRWTARGDETSPRAAGAPSAPPPPVDREDDEADDNGDVGDAARSPSRSRSESRPRRKKRSRKKRNPGLAKKLTFITHLLKTLDLVVFAELSALYYMECSMFRFLLRAAGQYTYLTPKDNSFPFFMPASRLHVLLVVIPNLVCMLLHLFGRLPHGPGFHRGYQHGGLIIDFVGQRPPTYRLYYVLADVVILAVQCLMLTVHTQREKLRVALKTFRPLVPDIAQELATARSAEDLDAEERGVLRHAPGVDIDDVEDGDVELRTLNPNGQEGEGSERMEASGSLLRPVATEASSRSQLSDIMNSGNAVLGEYHIIRSLASAAIDLERSAANSLQTIGYGATLAALRARETRCRGSNGDAASQ</sequence>